<proteinExistence type="predicted"/>
<evidence type="ECO:0000313" key="1">
    <source>
        <dbReference type="Proteomes" id="UP000095286"/>
    </source>
</evidence>
<sequence length="265" mass="30557">MPGKSLFWDSTFDMSEDTMDETFDTLMVRLEAEYKEKKANEKIARKTKKTQRQMKRRVNLNGVLALPIGKKKKVNATKNVQGEKITVYSPQEKSSYHSPCRSPHRIEMIRDGSPDTTVEPLSSNYQLDELADDGQENSMCSFLDITKSPNPLDPGRRLSNFSEVEGPFIFEYENGKQFIYREIEGDNKYEFVRKRDYVPNSEYYISKRNNVGKKGDGKNAVSSSFRKSAMRKDTATKSKKVTTFSNILSKQQNITLIGRRKYNHL</sequence>
<dbReference type="WBParaSite" id="RSKR_0000241200.1">
    <property type="protein sequence ID" value="RSKR_0000241200.1"/>
    <property type="gene ID" value="RSKR_0000241200"/>
</dbReference>
<dbReference type="Proteomes" id="UP000095286">
    <property type="component" value="Unplaced"/>
</dbReference>
<reference evidence="2" key="1">
    <citation type="submission" date="2016-11" db="UniProtKB">
        <authorList>
            <consortium name="WormBaseParasite"/>
        </authorList>
    </citation>
    <scope>IDENTIFICATION</scope>
    <source>
        <strain evidence="2">KR3021</strain>
    </source>
</reference>
<name>A0AC35TN18_9BILA</name>
<accession>A0AC35TN18</accession>
<evidence type="ECO:0000313" key="2">
    <source>
        <dbReference type="WBParaSite" id="RSKR_0000241200.1"/>
    </source>
</evidence>
<organism evidence="1 2">
    <name type="scientific">Rhabditophanes sp. KR3021</name>
    <dbReference type="NCBI Taxonomy" id="114890"/>
    <lineage>
        <taxon>Eukaryota</taxon>
        <taxon>Metazoa</taxon>
        <taxon>Ecdysozoa</taxon>
        <taxon>Nematoda</taxon>
        <taxon>Chromadorea</taxon>
        <taxon>Rhabditida</taxon>
        <taxon>Tylenchina</taxon>
        <taxon>Panagrolaimomorpha</taxon>
        <taxon>Strongyloidoidea</taxon>
        <taxon>Alloionematidae</taxon>
        <taxon>Rhabditophanes</taxon>
    </lineage>
</organism>
<protein>
    <submittedName>
        <fullName evidence="2">Tudor domain-containing protein</fullName>
    </submittedName>
</protein>